<evidence type="ECO:0000313" key="4">
    <source>
        <dbReference type="Proteomes" id="UP000197596"/>
    </source>
</evidence>
<sequence>MNTRTAINRCLSCALLALSALGAANAVAEDALPKVDGEIRKVDAAAGKLTIRHGEIPNLQMPGMTMVFRAAPALLERAREGEKISFTVDRVDGALTVLSLEERQ</sequence>
<dbReference type="AlphaFoldDB" id="A0A246WT37"/>
<reference evidence="3 4" key="1">
    <citation type="submission" date="2017-06" db="EMBL/GenBank/DDBJ databases">
        <title>Herbaspirillum phytohormonus sp. nov., isolated from the root nodule of Robinia pseudoacacia in lead-zinc mine.</title>
        <authorList>
            <person name="Fan M."/>
            <person name="Lin Y."/>
        </authorList>
    </citation>
    <scope>NUCLEOTIDE SEQUENCE [LARGE SCALE GENOMIC DNA]</scope>
    <source>
        <strain evidence="3 4">HZ10</strain>
    </source>
</reference>
<dbReference type="EMBL" id="JABFMT010000012">
    <property type="protein sequence ID" value="NUU02588.1"/>
    <property type="molecule type" value="Genomic_DNA"/>
</dbReference>
<protein>
    <submittedName>
        <fullName evidence="2">Copper-binding protein</fullName>
    </submittedName>
</protein>
<feature type="chain" id="PRO_5012919195" evidence="1">
    <location>
        <begin position="29"/>
        <end position="104"/>
    </location>
</feature>
<feature type="signal peptide" evidence="1">
    <location>
        <begin position="1"/>
        <end position="28"/>
    </location>
</feature>
<dbReference type="OrthoDB" id="9180744at2"/>
<dbReference type="EMBL" id="NJGU01000003">
    <property type="protein sequence ID" value="OWY30164.1"/>
    <property type="molecule type" value="Genomic_DNA"/>
</dbReference>
<dbReference type="Pfam" id="PF11604">
    <property type="entry name" value="CusF_Ec"/>
    <property type="match status" value="1"/>
</dbReference>
<gene>
    <name evidence="3" type="ORF">CEJ42_06040</name>
    <name evidence="2" type="ORF">HNO84_13350</name>
</gene>
<dbReference type="Gene3D" id="2.40.50.320">
    <property type="entry name" value="Copper binding periplasmic protein CusF"/>
    <property type="match status" value="1"/>
</dbReference>
<keyword evidence="1" id="KW-0732">Signal</keyword>
<dbReference type="RefSeq" id="WP_079214243.1">
    <property type="nucleotide sequence ID" value="NZ_CP018845.1"/>
</dbReference>
<name>A0A246WT37_9BURK</name>
<proteinExistence type="predicted"/>
<evidence type="ECO:0000313" key="3">
    <source>
        <dbReference type="EMBL" id="OWY30164.1"/>
    </source>
</evidence>
<evidence type="ECO:0000313" key="2">
    <source>
        <dbReference type="EMBL" id="NUU02588.1"/>
    </source>
</evidence>
<dbReference type="InterPro" id="IPR042230">
    <property type="entry name" value="CusF_sf"/>
</dbReference>
<reference evidence="2 5" key="2">
    <citation type="journal article" date="2020" name="Front. Plant Sci.">
        <title>Isolation of Rhizosphere Bacteria That Improve Quality and Water Stress Tolerance in Greenhouse Ornamentals.</title>
        <authorList>
            <person name="Nordstedt N.P."/>
            <person name="Jones M.L."/>
        </authorList>
    </citation>
    <scope>NUCLEOTIDE SEQUENCE [LARGE SCALE GENOMIC DNA]</scope>
    <source>
        <strain evidence="2 5">C6C2</strain>
    </source>
</reference>
<dbReference type="InterPro" id="IPR021647">
    <property type="entry name" value="CusF_Ec"/>
</dbReference>
<keyword evidence="5" id="KW-1185">Reference proteome</keyword>
<dbReference type="Proteomes" id="UP000197596">
    <property type="component" value="Unassembled WGS sequence"/>
</dbReference>
<comment type="caution">
    <text evidence="3">The sequence shown here is derived from an EMBL/GenBank/DDBJ whole genome shotgun (WGS) entry which is preliminary data.</text>
</comment>
<accession>A0A246WT37</accession>
<dbReference type="Proteomes" id="UP000536746">
    <property type="component" value="Unassembled WGS sequence"/>
</dbReference>
<organism evidence="3 4">
    <name type="scientific">Herbaspirillum robiniae</name>
    <dbReference type="NCBI Taxonomy" id="2014887"/>
    <lineage>
        <taxon>Bacteria</taxon>
        <taxon>Pseudomonadati</taxon>
        <taxon>Pseudomonadota</taxon>
        <taxon>Betaproteobacteria</taxon>
        <taxon>Burkholderiales</taxon>
        <taxon>Oxalobacteraceae</taxon>
        <taxon>Herbaspirillum</taxon>
    </lineage>
</organism>
<evidence type="ECO:0000256" key="1">
    <source>
        <dbReference type="SAM" id="SignalP"/>
    </source>
</evidence>
<evidence type="ECO:0000313" key="5">
    <source>
        <dbReference type="Proteomes" id="UP000536746"/>
    </source>
</evidence>